<feature type="region of interest" description="Disordered" evidence="1">
    <location>
        <begin position="187"/>
        <end position="212"/>
    </location>
</feature>
<dbReference type="Proteomes" id="UP000003986">
    <property type="component" value="Unassembled WGS sequence"/>
</dbReference>
<feature type="compositionally biased region" description="Basic residues" evidence="1">
    <location>
        <begin position="28"/>
        <end position="37"/>
    </location>
</feature>
<dbReference type="AlphaFoldDB" id="D6AE15"/>
<dbReference type="NCBIfam" id="NF035938">
    <property type="entry name" value="EboA_domain"/>
    <property type="match status" value="1"/>
</dbReference>
<evidence type="ECO:0000313" key="2">
    <source>
        <dbReference type="EMBL" id="EFE78790.2"/>
    </source>
</evidence>
<reference evidence="3" key="1">
    <citation type="submission" date="2008-10" db="EMBL/GenBank/DDBJ databases">
        <authorList>
            <person name="Molnar K."/>
        </authorList>
    </citation>
    <scope>NUCLEOTIDE SEQUENCE [LARGE SCALE GENOMIC DNA]</scope>
    <source>
        <strain evidence="3">NRRL 15998</strain>
    </source>
</reference>
<feature type="compositionally biased region" description="Basic residues" evidence="1">
    <location>
        <begin position="96"/>
        <end position="112"/>
    </location>
</feature>
<dbReference type="InterPro" id="IPR047715">
    <property type="entry name" value="EboA_dom"/>
</dbReference>
<protein>
    <submittedName>
        <fullName evidence="2">Sugar phosphate isomerase/epimerase</fullName>
    </submittedName>
</protein>
<dbReference type="EMBL" id="DS999644">
    <property type="protein sequence ID" value="EFE78790.2"/>
    <property type="molecule type" value="Genomic_DNA"/>
</dbReference>
<feature type="compositionally biased region" description="Basic residues" evidence="1">
    <location>
        <begin position="119"/>
        <end position="134"/>
    </location>
</feature>
<evidence type="ECO:0000313" key="3">
    <source>
        <dbReference type="Proteomes" id="UP000003986"/>
    </source>
</evidence>
<gene>
    <name evidence="2" type="ORF">SSGG_06157</name>
</gene>
<proteinExistence type="predicted"/>
<reference evidence="3" key="2">
    <citation type="submission" date="2008-12" db="EMBL/GenBank/DDBJ databases">
        <title>Annotation of Streptomyces roseosporus strain NRRL 15998.</title>
        <authorList>
            <consortium name="The Broad Institute Genome Sequencing Platform"/>
            <consortium name="Broad Institute Microbial Sequencing Center"/>
            <person name="Fischbach M."/>
            <person name="Ward D."/>
            <person name="Young S."/>
            <person name="Kodira C.D."/>
            <person name="Zeng Q."/>
            <person name="Koehrsen M."/>
            <person name="Godfrey P."/>
            <person name="Alvarado L."/>
            <person name="Berlin A.M."/>
            <person name="Borenstein D."/>
            <person name="Chen Z."/>
            <person name="Engels R."/>
            <person name="Freedman E."/>
            <person name="Gellesch M."/>
            <person name="Goldberg J."/>
            <person name="Griggs A."/>
            <person name="Gujja S."/>
            <person name="Heiman D.I."/>
            <person name="Hepburn T.A."/>
            <person name="Howarth C."/>
            <person name="Jen D."/>
            <person name="Larson L."/>
            <person name="Lewis B."/>
            <person name="Mehta T."/>
            <person name="Park D."/>
            <person name="Pearson M."/>
            <person name="Roberts A."/>
            <person name="Saif S."/>
            <person name="Shea T.D."/>
            <person name="Shenoy N."/>
            <person name="Sisk P."/>
            <person name="Stolte C."/>
            <person name="Sykes S.N."/>
            <person name="Walk T."/>
            <person name="White J."/>
            <person name="Yandava C."/>
            <person name="Straight P."/>
            <person name="Clardy J."/>
            <person name="Hung D."/>
            <person name="Kolter R."/>
            <person name="Mekalanos J."/>
            <person name="Walker S."/>
            <person name="Walsh C.T."/>
            <person name="Wieland B.L.C."/>
            <person name="Ilzarbe M."/>
            <person name="Galagan J."/>
            <person name="Nusbaum C."/>
            <person name="Birren B."/>
        </authorList>
    </citation>
    <scope>NUCLEOTIDE SEQUENCE [LARGE SCALE GENOMIC DNA]</scope>
    <source>
        <strain evidence="3">NRRL 15998</strain>
    </source>
</reference>
<organism evidence="2 3">
    <name type="scientific">Streptomyces filamentosus NRRL 15998</name>
    <dbReference type="NCBI Taxonomy" id="457431"/>
    <lineage>
        <taxon>Bacteria</taxon>
        <taxon>Bacillati</taxon>
        <taxon>Actinomycetota</taxon>
        <taxon>Actinomycetes</taxon>
        <taxon>Kitasatosporales</taxon>
        <taxon>Streptomycetaceae</taxon>
        <taxon>Streptomyces</taxon>
    </lineage>
</organism>
<accession>D6AE15</accession>
<keyword evidence="2" id="KW-0413">Isomerase</keyword>
<feature type="region of interest" description="Disordered" evidence="1">
    <location>
        <begin position="371"/>
        <end position="395"/>
    </location>
</feature>
<feature type="region of interest" description="Disordered" evidence="1">
    <location>
        <begin position="1"/>
        <end position="155"/>
    </location>
</feature>
<feature type="compositionally biased region" description="Low complexity" evidence="1">
    <location>
        <begin position="381"/>
        <end position="395"/>
    </location>
</feature>
<sequence>METAHRSARPRPRSRRPLRHPPRDRTRTRSPPRHPRRLPPPARSPGRPGTARPHPRHRPLPVPGGRLARGVHQGLRPLAPARPDRGHAARSPRAPAVRRRGDRLPARARRAGRLGVPGPHRRRTAPPLPRRPRTGPHIDRLPARRDDARYHAEGRRPVLKSRKELDAELGGAARAWLDEALAEAAEAAEAADDAADAAVTPGAPRPEASPYASPPWELRYAAAGRHCGQENADSVRSLLLVEARASLPSVTRLYDQGTAAERRAVLLTLHLLDLGDTALPLIEDALRTNDTRLVAAAVGPYAAEHLDPHAWRHAVLKCLFTEVPVTALARLGERAHGDAELARMLDDFAAERTAAGRHVPEDLRTVLALTAPADEGDHPARPTAAPAAPAPTEES</sequence>
<feature type="compositionally biased region" description="Basic and acidic residues" evidence="1">
    <location>
        <begin position="136"/>
        <end position="155"/>
    </location>
</feature>
<evidence type="ECO:0000256" key="1">
    <source>
        <dbReference type="SAM" id="MobiDB-lite"/>
    </source>
</evidence>
<feature type="compositionally biased region" description="Basic residues" evidence="1">
    <location>
        <begin position="1"/>
        <end position="20"/>
    </location>
</feature>
<dbReference type="GO" id="GO:0016853">
    <property type="term" value="F:isomerase activity"/>
    <property type="evidence" value="ECO:0007669"/>
    <property type="project" value="UniProtKB-KW"/>
</dbReference>
<name>D6AE15_STRFL</name>